<name>A0A1G2CSC8_9BACT</name>
<dbReference type="Proteomes" id="UP000177587">
    <property type="component" value="Unassembled WGS sequence"/>
</dbReference>
<protein>
    <submittedName>
        <fullName evidence="2">Uncharacterized protein</fullName>
    </submittedName>
</protein>
<keyword evidence="1" id="KW-1133">Transmembrane helix</keyword>
<feature type="transmembrane region" description="Helical" evidence="1">
    <location>
        <begin position="9"/>
        <end position="30"/>
    </location>
</feature>
<sequence>MSNRFLKQLIYGSFFIIIFLAFGYGFFLFISPTSSCFDGKKNGLEENVDCGGSCQSCEIKALSKLEVIKAMLIPAKEGSSVLVFQIKNPNPFYGASSFFYKVYNETGEFSFLLSSGESFIYSGETKYVIEPLLSLNAESVKNIVVSLDNISWSRRDAFNSPDLNIRETSTKLENDSISVSGIISNRDTFNFSKIPVEVLFFDAANNLIGASKTEIKDLKSFTERQFIITYPSIPADPGKTKIFFDAKKTVF</sequence>
<organism evidence="2 3">
    <name type="scientific">Candidatus Liptonbacteria bacterium RIFOXYD1_FULL_36_11</name>
    <dbReference type="NCBI Taxonomy" id="1798656"/>
    <lineage>
        <taxon>Bacteria</taxon>
        <taxon>Candidatus Liptoniibacteriota</taxon>
    </lineage>
</organism>
<keyword evidence="1" id="KW-0812">Transmembrane</keyword>
<evidence type="ECO:0000313" key="3">
    <source>
        <dbReference type="Proteomes" id="UP000177587"/>
    </source>
</evidence>
<evidence type="ECO:0000313" key="2">
    <source>
        <dbReference type="EMBL" id="OGZ04295.1"/>
    </source>
</evidence>
<accession>A0A1G2CSC8</accession>
<evidence type="ECO:0000256" key="1">
    <source>
        <dbReference type="SAM" id="Phobius"/>
    </source>
</evidence>
<dbReference type="EMBL" id="MHLG01000006">
    <property type="protein sequence ID" value="OGZ04295.1"/>
    <property type="molecule type" value="Genomic_DNA"/>
</dbReference>
<comment type="caution">
    <text evidence="2">The sequence shown here is derived from an EMBL/GenBank/DDBJ whole genome shotgun (WGS) entry which is preliminary data.</text>
</comment>
<keyword evidence="1" id="KW-0472">Membrane</keyword>
<reference evidence="2 3" key="1">
    <citation type="journal article" date="2016" name="Nat. Commun.">
        <title>Thousands of microbial genomes shed light on interconnected biogeochemical processes in an aquifer system.</title>
        <authorList>
            <person name="Anantharaman K."/>
            <person name="Brown C.T."/>
            <person name="Hug L.A."/>
            <person name="Sharon I."/>
            <person name="Castelle C.J."/>
            <person name="Probst A.J."/>
            <person name="Thomas B.C."/>
            <person name="Singh A."/>
            <person name="Wilkins M.J."/>
            <person name="Karaoz U."/>
            <person name="Brodie E.L."/>
            <person name="Williams K.H."/>
            <person name="Hubbard S.S."/>
            <person name="Banfield J.F."/>
        </authorList>
    </citation>
    <scope>NUCLEOTIDE SEQUENCE [LARGE SCALE GENOMIC DNA]</scope>
</reference>
<gene>
    <name evidence="2" type="ORF">A2604_00795</name>
</gene>
<proteinExistence type="predicted"/>
<dbReference type="AlphaFoldDB" id="A0A1G2CSC8"/>
<dbReference type="STRING" id="1798656.A2604_00795"/>